<accession>A0ABC8VJZ4</accession>
<dbReference type="PANTHER" id="PTHR31257">
    <property type="entry name" value="RICIN B-LIKE LECTIN EULS3"/>
    <property type="match status" value="1"/>
</dbReference>
<dbReference type="Proteomes" id="UP001497457">
    <property type="component" value="Chromosome 9rd"/>
</dbReference>
<name>A0ABC8VJZ4_9POAL</name>
<gene>
    <name evidence="2" type="ORF">URODEC1_LOCUS115481</name>
    <name evidence="1" type="ORF">URODEC1_LOCUS4212</name>
</gene>
<dbReference type="EMBL" id="OZ075119">
    <property type="protein sequence ID" value="CAL5093653.1"/>
    <property type="molecule type" value="Genomic_DNA"/>
</dbReference>
<evidence type="ECO:0000313" key="2">
    <source>
        <dbReference type="EMBL" id="CAL5093653.1"/>
    </source>
</evidence>
<reference evidence="3" key="1">
    <citation type="submission" date="2024-06" db="EMBL/GenBank/DDBJ databases">
        <authorList>
            <person name="Ryan C."/>
        </authorList>
    </citation>
    <scope>NUCLEOTIDE SEQUENCE [LARGE SCALE GENOMIC DNA]</scope>
</reference>
<dbReference type="Proteomes" id="UP001497457">
    <property type="component" value="Chromosome 10rd"/>
</dbReference>
<dbReference type="AlphaFoldDB" id="A0ABC8VJZ4"/>
<proteinExistence type="predicted"/>
<organism evidence="1 3">
    <name type="scientific">Urochloa decumbens</name>
    <dbReference type="NCBI Taxonomy" id="240449"/>
    <lineage>
        <taxon>Eukaryota</taxon>
        <taxon>Viridiplantae</taxon>
        <taxon>Streptophyta</taxon>
        <taxon>Embryophyta</taxon>
        <taxon>Tracheophyta</taxon>
        <taxon>Spermatophyta</taxon>
        <taxon>Magnoliopsida</taxon>
        <taxon>Liliopsida</taxon>
        <taxon>Poales</taxon>
        <taxon>Poaceae</taxon>
        <taxon>PACMAD clade</taxon>
        <taxon>Panicoideae</taxon>
        <taxon>Panicodae</taxon>
        <taxon>Paniceae</taxon>
        <taxon>Melinidinae</taxon>
        <taxon>Urochloa</taxon>
    </lineage>
</organism>
<evidence type="ECO:0000313" key="3">
    <source>
        <dbReference type="Proteomes" id="UP001497457"/>
    </source>
</evidence>
<reference evidence="1 3" key="2">
    <citation type="submission" date="2024-10" db="EMBL/GenBank/DDBJ databases">
        <authorList>
            <person name="Ryan C."/>
        </authorList>
    </citation>
    <scope>NUCLEOTIDE SEQUENCE [LARGE SCALE GENOMIC DNA]</scope>
</reference>
<dbReference type="EMBL" id="OZ075120">
    <property type="protein sequence ID" value="CAL4892293.1"/>
    <property type="molecule type" value="Genomic_DNA"/>
</dbReference>
<protein>
    <submittedName>
        <fullName evidence="1">Uncharacterized protein</fullName>
    </submittedName>
</protein>
<evidence type="ECO:0000313" key="1">
    <source>
        <dbReference type="EMBL" id="CAL4892293.1"/>
    </source>
</evidence>
<dbReference type="InterPro" id="IPR035992">
    <property type="entry name" value="Ricin_B-like_lectins"/>
</dbReference>
<keyword evidence="3" id="KW-1185">Reference proteome</keyword>
<dbReference type="SUPFAM" id="SSF50370">
    <property type="entry name" value="Ricin B-like lectins"/>
    <property type="match status" value="1"/>
</dbReference>
<dbReference type="InterPro" id="IPR040249">
    <property type="entry name" value="Ricin_B-like_lectin_EULS3-like"/>
</dbReference>
<sequence>MVAMAKLVRILCKGDKMLNMAIRDNRVVLARADPHDLSQQWLKDYSTTGRVTDDYGQSAFALVNKATGQALVNKDIPRPADGLVPVQLAPYNGKERVDLSMLWTKGNYLDGEFCEVRVLRDYSKTLHGLFGYDTEGTVVGIYPSAPSTPNTVWKMTPI</sequence>
<dbReference type="PANTHER" id="PTHR31257:SF24">
    <property type="entry name" value="OS12G0184300 PROTEIN"/>
    <property type="match status" value="1"/>
</dbReference>